<dbReference type="Proteomes" id="UP000829560">
    <property type="component" value="Chromosome"/>
</dbReference>
<organism evidence="1 2">
    <name type="scientific">Psychrobacter raelei</name>
    <dbReference type="NCBI Taxonomy" id="2565531"/>
    <lineage>
        <taxon>Bacteria</taxon>
        <taxon>Pseudomonadati</taxon>
        <taxon>Pseudomonadota</taxon>
        <taxon>Gammaproteobacteria</taxon>
        <taxon>Moraxellales</taxon>
        <taxon>Moraxellaceae</taxon>
        <taxon>Psychrobacter</taxon>
    </lineage>
</organism>
<protein>
    <submittedName>
        <fullName evidence="1">Uncharacterized protein</fullName>
    </submittedName>
</protein>
<dbReference type="EMBL" id="CP093310">
    <property type="protein sequence ID" value="WXX23823.1"/>
    <property type="molecule type" value="Genomic_DNA"/>
</dbReference>
<keyword evidence="2" id="KW-1185">Reference proteome</keyword>
<accession>A0AAU6PTX3</accession>
<proteinExistence type="predicted"/>
<evidence type="ECO:0000313" key="1">
    <source>
        <dbReference type="EMBL" id="WXX23823.1"/>
    </source>
</evidence>
<dbReference type="KEGG" id="prae:MN210_18740"/>
<sequence>MLQGAPKDFFDDPEKKNKLIGKIDSLISFNDETHKYLINSLKHSRNPISFFDCLNDCVEIWNDLGLVDDIYNALKESFSLSFLDIYFNYPLNNSLDELISDEFSGSASIDEPEIRELDTNKKTLESNVSNQDGYLGRLGIQLDLFAITESDTLQADNLVYEANENDLEAQPYHIENDLEDHVGKDTQVCVDDSEEDSDFQSILGSLGSKVTTKKIEGVNVAYKKRSFEKTCDSDSCSSADAHSDLGSITNTEEDAELDLEAYDDSIPEISVSDSNEEAEDEFLDFISVDIDEDEDSFDAVGYLDDSESVSEYEHLGKNKDDEVHGIDSFVDAEELGYLFEDDSDYDFNIEPEYFKDVVTLEERARQKAIEFVQQVDWCPTKDLNMVTTVFIDYGWGPTRFALKRLISYGLEPGELRVVYDIKKIWQINDYFWISYNKNCEDFTLNHEVMSWNVAFRISRAFKSDPDAEEIEEVLNRLYEFWMSKLHLKLAYKTFLKFIWTWAFEPKRVLPSEYTYVFALNEMTPDEWQDSTDILGLRLQEDITYYGLYEAGIDDPYEYWTEERMQERLREINGD</sequence>
<gene>
    <name evidence="1" type="ORF">MN210_18740</name>
</gene>
<reference evidence="1" key="1">
    <citation type="submission" date="2024-03" db="EMBL/GenBank/DDBJ databases">
        <title>Psychrobacter raelis sp. nov. isolated from a dog with peritonitis.</title>
        <authorList>
            <person name="Schiavone A."/>
            <person name="Manzulli V."/>
            <person name="Camarda A."/>
            <person name="Cafiero M.A."/>
            <person name="Vasco I."/>
            <person name="Marino L."/>
            <person name="Pennuzzi G."/>
            <person name="Serrecchia L."/>
            <person name="Galante D."/>
            <person name="Pugliese N."/>
        </authorList>
    </citation>
    <scope>NUCLEOTIDE SEQUENCE</scope>
    <source>
        <strain evidence="1">PraFG1</strain>
    </source>
</reference>
<evidence type="ECO:0000313" key="2">
    <source>
        <dbReference type="Proteomes" id="UP000829560"/>
    </source>
</evidence>
<dbReference type="AlphaFoldDB" id="A0AAU6PTX3"/>
<name>A0AAU6PTX3_9GAMM</name>
<dbReference type="RefSeq" id="WP_338411988.1">
    <property type="nucleotide sequence ID" value="NZ_CP093310.2"/>
</dbReference>